<dbReference type="Pfam" id="PF17131">
    <property type="entry name" value="LolA_like"/>
    <property type="match status" value="1"/>
</dbReference>
<evidence type="ECO:0000256" key="2">
    <source>
        <dbReference type="SAM" id="SignalP"/>
    </source>
</evidence>
<keyword evidence="1 2" id="KW-0732">Signal</keyword>
<feature type="chain" id="PRO_5042227644" evidence="2">
    <location>
        <begin position="24"/>
        <end position="255"/>
    </location>
</feature>
<feature type="signal peptide" evidence="2">
    <location>
        <begin position="1"/>
        <end position="23"/>
    </location>
</feature>
<dbReference type="Gene3D" id="2.50.20.10">
    <property type="entry name" value="Lipoprotein localisation LolA/LolB/LppX"/>
    <property type="match status" value="1"/>
</dbReference>
<comment type="caution">
    <text evidence="4">The sequence shown here is derived from an EMBL/GenBank/DDBJ whole genome shotgun (WGS) entry which is preliminary data.</text>
</comment>
<evidence type="ECO:0000313" key="5">
    <source>
        <dbReference type="Proteomes" id="UP000702544"/>
    </source>
</evidence>
<dbReference type="EMBL" id="JAACAK010000018">
    <property type="protein sequence ID" value="NIR73984.1"/>
    <property type="molecule type" value="Genomic_DNA"/>
</dbReference>
<dbReference type="InterPro" id="IPR033399">
    <property type="entry name" value="TP_0789-like"/>
</dbReference>
<dbReference type="AlphaFoldDB" id="A0AAE4Z5Z9"/>
<sequence>MANTFTRLARSLPFVFVFLPAVAHGQETAEEIIDRVDRILRGESSRGTATMEVVTEHWERSMTMKVWSLGTEYSLVRITAPKKEAGTATLKAGDEIWNYLPRVDRTIKIPPSMMMGSWMGSHFTNDDLVKESRLVEDYDIEIAYEGERDGVAVWEFDLRPKQEAAVVWGRIEYQVRKDDLMPTWARYYDEDGNLVRMLNFSDYRVMDDRLVPTVMTMRPEDKPDEHTTIRYRDLEFNIGLDESFFSLRALRSGGR</sequence>
<reference evidence="4 5" key="1">
    <citation type="submission" date="2020-01" db="EMBL/GenBank/DDBJ databases">
        <title>Genomes assembled from Gulf of Kutch pelagic sediment metagenomes.</title>
        <authorList>
            <person name="Chandrashekar M."/>
            <person name="Mahajan M.S."/>
            <person name="Dave K.J."/>
            <person name="Vatsa P."/>
            <person name="Nathani N.M."/>
        </authorList>
    </citation>
    <scope>NUCLEOTIDE SEQUENCE [LARGE SCALE GENOMIC DNA]</scope>
    <source>
        <strain evidence="4">KS3-K002</strain>
    </source>
</reference>
<dbReference type="CDD" id="cd16329">
    <property type="entry name" value="LolA_like"/>
    <property type="match status" value="1"/>
</dbReference>
<dbReference type="SUPFAM" id="SSF89392">
    <property type="entry name" value="Prokaryotic lipoproteins and lipoprotein localization factors"/>
    <property type="match status" value="1"/>
</dbReference>
<evidence type="ECO:0000313" key="4">
    <source>
        <dbReference type="EMBL" id="NIR73984.1"/>
    </source>
</evidence>
<dbReference type="InterPro" id="IPR029046">
    <property type="entry name" value="LolA/LolB/LppX"/>
</dbReference>
<evidence type="ECO:0000256" key="1">
    <source>
        <dbReference type="ARBA" id="ARBA00022729"/>
    </source>
</evidence>
<gene>
    <name evidence="4" type="ORF">GWO12_02535</name>
</gene>
<keyword evidence="4" id="KW-0449">Lipoprotein</keyword>
<name>A0AAE4Z5Z9_9BACT</name>
<feature type="domain" description="Uncharacterized protein TP-0789" evidence="3">
    <location>
        <begin position="71"/>
        <end position="251"/>
    </location>
</feature>
<proteinExistence type="predicted"/>
<protein>
    <submittedName>
        <fullName evidence="4">Outer membrane lipoprotein-sorting protein</fullName>
    </submittedName>
</protein>
<evidence type="ECO:0000259" key="3">
    <source>
        <dbReference type="Pfam" id="PF17131"/>
    </source>
</evidence>
<dbReference type="Proteomes" id="UP000702544">
    <property type="component" value="Unassembled WGS sequence"/>
</dbReference>
<accession>A0AAE4Z5Z9</accession>
<organism evidence="4 5">
    <name type="scientific">Candidatus Kutchimonas denitrificans</name>
    <dbReference type="NCBI Taxonomy" id="3056748"/>
    <lineage>
        <taxon>Bacteria</taxon>
        <taxon>Pseudomonadati</taxon>
        <taxon>Gemmatimonadota</taxon>
        <taxon>Gemmatimonadia</taxon>
        <taxon>Candidatus Palauibacterales</taxon>
        <taxon>Candidatus Palauibacteraceae</taxon>
        <taxon>Candidatus Kutchimonas</taxon>
    </lineage>
</organism>